<organism evidence="1 2">
    <name type="scientific">Vibrio scophthalmi</name>
    <dbReference type="NCBI Taxonomy" id="45658"/>
    <lineage>
        <taxon>Bacteria</taxon>
        <taxon>Pseudomonadati</taxon>
        <taxon>Pseudomonadota</taxon>
        <taxon>Gammaproteobacteria</taxon>
        <taxon>Vibrionales</taxon>
        <taxon>Vibrionaceae</taxon>
        <taxon>Vibrio</taxon>
    </lineage>
</organism>
<gene>
    <name evidence="1" type="ORF">VSF3289_02718</name>
</gene>
<evidence type="ECO:0000313" key="1">
    <source>
        <dbReference type="EMBL" id="ODS12414.1"/>
    </source>
</evidence>
<evidence type="ECO:0000313" key="2">
    <source>
        <dbReference type="Proteomes" id="UP000095131"/>
    </source>
</evidence>
<protein>
    <submittedName>
        <fullName evidence="1">Uncharacterized protein</fullName>
    </submittedName>
</protein>
<dbReference type="EMBL" id="MDCJ01000002">
    <property type="protein sequence ID" value="ODS12414.1"/>
    <property type="molecule type" value="Genomic_DNA"/>
</dbReference>
<reference evidence="1 2" key="1">
    <citation type="submission" date="2016-08" db="EMBL/GenBank/DDBJ databases">
        <title>Genome sequencing of Vibrio scophthalmi strain FP3289, an isolated from Paralichthys olivaceus.</title>
        <authorList>
            <person name="Han H.-J."/>
        </authorList>
    </citation>
    <scope>NUCLEOTIDE SEQUENCE [LARGE SCALE GENOMIC DNA]</scope>
    <source>
        <strain evidence="1 2">FP3289</strain>
    </source>
</reference>
<dbReference type="AlphaFoldDB" id="A0A1E3WRL8"/>
<proteinExistence type="predicted"/>
<sequence>MVDCFELSDAKLMQENGVISKVEIITEESNRYMITFLGKNGQKFYLKTQRGNIRYFKTLDSAFNTIQSLGYDVSKLVVVDKRA</sequence>
<dbReference type="Proteomes" id="UP000095131">
    <property type="component" value="Unassembled WGS sequence"/>
</dbReference>
<comment type="caution">
    <text evidence="1">The sequence shown here is derived from an EMBL/GenBank/DDBJ whole genome shotgun (WGS) entry which is preliminary data.</text>
</comment>
<name>A0A1E3WRL8_9VIBR</name>
<accession>A0A1E3WRL8</accession>